<name>A0ABW3J6P3_9HYPH</name>
<evidence type="ECO:0000256" key="6">
    <source>
        <dbReference type="ARBA" id="ARBA00043993"/>
    </source>
</evidence>
<evidence type="ECO:0000256" key="4">
    <source>
        <dbReference type="ARBA" id="ARBA00022989"/>
    </source>
</evidence>
<evidence type="ECO:0000256" key="2">
    <source>
        <dbReference type="ARBA" id="ARBA00022475"/>
    </source>
</evidence>
<keyword evidence="5 7" id="KW-0472">Membrane</keyword>
<accession>A0ABW3J6P3</accession>
<evidence type="ECO:0000313" key="10">
    <source>
        <dbReference type="Proteomes" id="UP001597102"/>
    </source>
</evidence>
<sequence>MAENSEQDSEAQKSLWIRIRDSLLSHLRSLRLTKEQALHAGRTGLQAAVAVAATFVAMRALGMPEKFVGLISAIFVLQPSVGNTLVTAIDRLLATIVGSVVGALCISLIPYGYGTAVSLAVTMFAINAIAGIRPDWQYGVVAGLAIALGGDGNTMETALDRFWAIALGGSIGVAVSLIVWPDTGNKRTRRKLSTALMACSELLDTMIAAVAGGKAEEVDHAMQNYSSAIGEARAAAEGVVLADSKPLENRIDQTEKLYTSILMLKRVTEANDSQAIADQPAMREAIDGFRCCAGDLVEQLAREETLTDDALDTLKDDLEKVRACAMNDSEERFEVLLDNALMFGLGEIVLSIENLKNAYDRNYRGSIIDWSADLASGRFRRPDLDPSKLNPLNGR</sequence>
<evidence type="ECO:0000259" key="8">
    <source>
        <dbReference type="Pfam" id="PF13515"/>
    </source>
</evidence>
<gene>
    <name evidence="9" type="ORF">ACFQ2F_03150</name>
</gene>
<comment type="similarity">
    <text evidence="6">Belongs to the YccS/YhfK family.</text>
</comment>
<keyword evidence="3 7" id="KW-0812">Transmembrane</keyword>
<protein>
    <submittedName>
        <fullName evidence="9">Aromatic acid exporter family protein</fullName>
    </submittedName>
</protein>
<feature type="domain" description="Integral membrane bound transporter" evidence="8">
    <location>
        <begin position="55"/>
        <end position="175"/>
    </location>
</feature>
<dbReference type="PANTHER" id="PTHR30509:SF9">
    <property type="entry name" value="MULTIDRUG RESISTANCE PROTEIN MDTO"/>
    <property type="match status" value="1"/>
</dbReference>
<evidence type="ECO:0000313" key="9">
    <source>
        <dbReference type="EMBL" id="MFD0986092.1"/>
    </source>
</evidence>
<keyword evidence="10" id="KW-1185">Reference proteome</keyword>
<proteinExistence type="inferred from homology"/>
<dbReference type="Proteomes" id="UP001597102">
    <property type="component" value="Unassembled WGS sequence"/>
</dbReference>
<keyword evidence="2" id="KW-1003">Cell membrane</keyword>
<feature type="transmembrane region" description="Helical" evidence="7">
    <location>
        <begin position="43"/>
        <end position="61"/>
    </location>
</feature>
<dbReference type="RefSeq" id="WP_379085569.1">
    <property type="nucleotide sequence ID" value="NZ_JBHTJO010000001.1"/>
</dbReference>
<keyword evidence="4 7" id="KW-1133">Transmembrane helix</keyword>
<evidence type="ECO:0000256" key="7">
    <source>
        <dbReference type="SAM" id="Phobius"/>
    </source>
</evidence>
<feature type="transmembrane region" description="Helical" evidence="7">
    <location>
        <begin position="93"/>
        <end position="113"/>
    </location>
</feature>
<comment type="subcellular location">
    <subcellularLocation>
        <location evidence="1">Cell membrane</location>
        <topology evidence="1">Multi-pass membrane protein</topology>
    </subcellularLocation>
</comment>
<dbReference type="Pfam" id="PF13515">
    <property type="entry name" value="FUSC_2"/>
    <property type="match status" value="1"/>
</dbReference>
<dbReference type="PANTHER" id="PTHR30509">
    <property type="entry name" value="P-HYDROXYBENZOIC ACID EFFLUX PUMP SUBUNIT-RELATED"/>
    <property type="match status" value="1"/>
</dbReference>
<dbReference type="EMBL" id="JBHTJO010000001">
    <property type="protein sequence ID" value="MFD0986092.1"/>
    <property type="molecule type" value="Genomic_DNA"/>
</dbReference>
<evidence type="ECO:0000256" key="3">
    <source>
        <dbReference type="ARBA" id="ARBA00022692"/>
    </source>
</evidence>
<dbReference type="InterPro" id="IPR049453">
    <property type="entry name" value="Memb_transporter_dom"/>
</dbReference>
<evidence type="ECO:0000256" key="5">
    <source>
        <dbReference type="ARBA" id="ARBA00023136"/>
    </source>
</evidence>
<feature type="transmembrane region" description="Helical" evidence="7">
    <location>
        <begin position="67"/>
        <end position="86"/>
    </location>
</feature>
<comment type="caution">
    <text evidence="9">The sequence shown here is derived from an EMBL/GenBank/DDBJ whole genome shotgun (WGS) entry which is preliminary data.</text>
</comment>
<reference evidence="10" key="1">
    <citation type="journal article" date="2019" name="Int. J. Syst. Evol. Microbiol.">
        <title>The Global Catalogue of Microorganisms (GCM) 10K type strain sequencing project: providing services to taxonomists for standard genome sequencing and annotation.</title>
        <authorList>
            <consortium name="The Broad Institute Genomics Platform"/>
            <consortium name="The Broad Institute Genome Sequencing Center for Infectious Disease"/>
            <person name="Wu L."/>
            <person name="Ma J."/>
        </authorList>
    </citation>
    <scope>NUCLEOTIDE SEQUENCE [LARGE SCALE GENOMIC DNA]</scope>
    <source>
        <strain evidence="10">CCUG 61697</strain>
    </source>
</reference>
<organism evidence="9 10">
    <name type="scientific">Methyloligella solikamskensis</name>
    <dbReference type="NCBI Taxonomy" id="1177756"/>
    <lineage>
        <taxon>Bacteria</taxon>
        <taxon>Pseudomonadati</taxon>
        <taxon>Pseudomonadota</taxon>
        <taxon>Alphaproteobacteria</taxon>
        <taxon>Hyphomicrobiales</taxon>
        <taxon>Hyphomicrobiaceae</taxon>
        <taxon>Methyloligella</taxon>
    </lineage>
</organism>
<evidence type="ECO:0000256" key="1">
    <source>
        <dbReference type="ARBA" id="ARBA00004651"/>
    </source>
</evidence>
<feature type="transmembrane region" description="Helical" evidence="7">
    <location>
        <begin position="162"/>
        <end position="180"/>
    </location>
</feature>